<evidence type="ECO:0000256" key="1">
    <source>
        <dbReference type="ARBA" id="ARBA00022729"/>
    </source>
</evidence>
<name>A0A172XXI4_9FLAO</name>
<evidence type="ECO:0000313" key="5">
    <source>
        <dbReference type="Proteomes" id="UP000077824"/>
    </source>
</evidence>
<evidence type="ECO:0000256" key="2">
    <source>
        <dbReference type="SAM" id="SignalP"/>
    </source>
</evidence>
<dbReference type="OrthoDB" id="9757947at2"/>
<dbReference type="KEGG" id="chh:A0O34_14920"/>
<dbReference type="CDD" id="cd15482">
    <property type="entry name" value="Sialidase_non-viral"/>
    <property type="match status" value="1"/>
</dbReference>
<dbReference type="STRING" id="1685010.A0O34_14920"/>
<dbReference type="Gene3D" id="2.130.10.10">
    <property type="entry name" value="YVTN repeat-like/Quinoprotein amine dehydrogenase"/>
    <property type="match status" value="3"/>
</dbReference>
<accession>A0A172XXI4</accession>
<sequence>MKKTVFTLFFILILQFTYAQVSFAGNPEYGQLRNFVYDKTVPNKIYATTYIDKHIMVSNNNGTTWNVLYTLPYPEYAPSISQMRLTNNGTALSFIQYFGLGSTLNRVIVLNLSTLSILKEYNMPPNEAVESISNYSILDNGNMNTATMFAKGDNDKFFKTTNGGTTWTKVFDAANYENVLVNDAIMDPTDPQKLYIVRNGGPGNVDGGLLKSTDAGATWTEKLNGLILQSIAINPSNPNIMYAGTGVLWTYPNQHEAVYKSTDAGNAWTEQTGITWSTNPIGLKNVPKIEINPYKPSHVVVLADDRVAVTTNDGTTWTTTPHAGLTDGSSYYYGIDATFDPNNLNNVIISNNRFPKFSSDRGVTLTSIANPFFNGMGKINVINDNGVDKLIYGVQYGYTVKNLTNNQEMPISVMPLNESPMDGQIGLMYIDKKHAGRVYTYESSFMGNNINVSDDYGTTVTPLYNTYDTGFTAAETDPANQNIAWIATFNGVNATLIKSDFTNTGNPVNDIITLPYDEDYIYGIKVNQNNSNEVLVTVGNRLFKTTNSGTSWTEITAGLQGLTLPNIALSLVQNPINTSQYTMAASNGIYTSIDAGNTWSKIYDGMVNKVEHSTKQNGQIIGITNTYLTTLPKVIYTSNGGTNWQEKTASNYFNTTVIDGTARFVDATTAEIYLTTNSLGILKDVISFTNLGTSNPGILKDDISIYPNPAQDVINIKLGKNATKFKVTIYSTAGQLVLTSENKSSIDISGLIKGVYLLKIDQANTPTIIKKVIKK</sequence>
<evidence type="ECO:0000313" key="4">
    <source>
        <dbReference type="EMBL" id="ANF51717.1"/>
    </source>
</evidence>
<dbReference type="PANTHER" id="PTHR12106">
    <property type="entry name" value="SORTILIN RELATED"/>
    <property type="match status" value="1"/>
</dbReference>
<dbReference type="NCBIfam" id="TIGR04183">
    <property type="entry name" value="Por_Secre_tail"/>
    <property type="match status" value="1"/>
</dbReference>
<evidence type="ECO:0000259" key="3">
    <source>
        <dbReference type="Pfam" id="PF18962"/>
    </source>
</evidence>
<gene>
    <name evidence="4" type="ORF">A0O34_14920</name>
</gene>
<organism evidence="4 5">
    <name type="scientific">Chryseobacterium glaciei</name>
    <dbReference type="NCBI Taxonomy" id="1685010"/>
    <lineage>
        <taxon>Bacteria</taxon>
        <taxon>Pseudomonadati</taxon>
        <taxon>Bacteroidota</taxon>
        <taxon>Flavobacteriia</taxon>
        <taxon>Flavobacteriales</taxon>
        <taxon>Weeksellaceae</taxon>
        <taxon>Chryseobacterium group</taxon>
        <taxon>Chryseobacterium</taxon>
    </lineage>
</organism>
<dbReference type="Pfam" id="PF18962">
    <property type="entry name" value="Por_Secre_tail"/>
    <property type="match status" value="1"/>
</dbReference>
<keyword evidence="5" id="KW-1185">Reference proteome</keyword>
<dbReference type="RefSeq" id="WP_066756078.1">
    <property type="nucleotide sequence ID" value="NZ_CP015199.1"/>
</dbReference>
<dbReference type="InterPro" id="IPR026444">
    <property type="entry name" value="Secre_tail"/>
</dbReference>
<dbReference type="AlphaFoldDB" id="A0A172XXI4"/>
<dbReference type="EMBL" id="CP015199">
    <property type="protein sequence ID" value="ANF51717.1"/>
    <property type="molecule type" value="Genomic_DNA"/>
</dbReference>
<feature type="domain" description="Secretion system C-terminal sorting" evidence="3">
    <location>
        <begin position="705"/>
        <end position="773"/>
    </location>
</feature>
<dbReference type="PANTHER" id="PTHR12106:SF27">
    <property type="entry name" value="SORTILIN-RELATED RECEPTOR"/>
    <property type="match status" value="1"/>
</dbReference>
<dbReference type="InterPro" id="IPR050310">
    <property type="entry name" value="VPS10-sortilin"/>
</dbReference>
<dbReference type="InterPro" id="IPR015943">
    <property type="entry name" value="WD40/YVTN_repeat-like_dom_sf"/>
</dbReference>
<reference evidence="4 5" key="1">
    <citation type="submission" date="2016-04" db="EMBL/GenBank/DDBJ databases">
        <title>Complete Genome Sequence of Chryseobacterium sp. IHBB 10212.</title>
        <authorList>
            <person name="Pal M."/>
            <person name="Swarnkar M.K."/>
            <person name="Kaushal K."/>
            <person name="Chhibber S."/>
            <person name="Singh A.K."/>
            <person name="Gulati A."/>
        </authorList>
    </citation>
    <scope>NUCLEOTIDE SEQUENCE [LARGE SCALE GENOMIC DNA]</scope>
    <source>
        <strain evidence="4 5">IHBB 10212</strain>
    </source>
</reference>
<keyword evidence="1 2" id="KW-0732">Signal</keyword>
<protein>
    <recommendedName>
        <fullName evidence="3">Secretion system C-terminal sorting domain-containing protein</fullName>
    </recommendedName>
</protein>
<dbReference type="Proteomes" id="UP000077824">
    <property type="component" value="Chromosome"/>
</dbReference>
<proteinExistence type="predicted"/>
<dbReference type="SUPFAM" id="SSF110296">
    <property type="entry name" value="Oligoxyloglucan reducing end-specific cellobiohydrolase"/>
    <property type="match status" value="1"/>
</dbReference>
<feature type="signal peptide" evidence="2">
    <location>
        <begin position="1"/>
        <end position="19"/>
    </location>
</feature>
<feature type="chain" id="PRO_5008003951" description="Secretion system C-terminal sorting domain-containing protein" evidence="2">
    <location>
        <begin position="20"/>
        <end position="775"/>
    </location>
</feature>